<sequence length="394" mass="45232">MLRFLQQKIQAWFTQPPSTESEDELLDIPKHLNTALVKRLEDSPTPPLYQQNIQDAIATAVETWQNNIEAPNHLVFLASAVEPTAKIINESVQQWESPSLEVITPLKDLQRPLNPRYIKKQICQALADHSPIKTSDFETIIQTLPEDAKQKRKTLIIIPALEQCFLRCIGGWESIEYLREVIVQNRDCFWVIGCSAWAWNFLDFVCQISAYFDPIHNLPELAGENLEKWLTSRAENLVNLDQPESSNNDPRPAYWEFIANQSCGVSSIAQYLWLQSLRLKQAEVENLDLDAINFSPSPKTDQRLNVYSVKPSLPSLPTLTNFDRYILHAILIHGIIHRHHLSHTLGESESQIQTRIQWLLKQEILIIKGVNLSVHPLFYLAIKSDLENNNFFIG</sequence>
<organism evidence="1 2">
    <name type="scientific">Spirulina subsalsa FACHB-351</name>
    <dbReference type="NCBI Taxonomy" id="234711"/>
    <lineage>
        <taxon>Bacteria</taxon>
        <taxon>Bacillati</taxon>
        <taxon>Cyanobacteriota</taxon>
        <taxon>Cyanophyceae</taxon>
        <taxon>Spirulinales</taxon>
        <taxon>Spirulinaceae</taxon>
        <taxon>Spirulina</taxon>
    </lineage>
</organism>
<comment type="caution">
    <text evidence="1">The sequence shown here is derived from an EMBL/GenBank/DDBJ whole genome shotgun (WGS) entry which is preliminary data.</text>
</comment>
<evidence type="ECO:0000313" key="2">
    <source>
        <dbReference type="Proteomes" id="UP001526426"/>
    </source>
</evidence>
<reference evidence="1 2" key="1">
    <citation type="submission" date="2021-08" db="EMBL/GenBank/DDBJ databases">
        <title>Draft genome sequence of Spirulina subsalsa with high tolerance to salinity and hype-accumulation of phycocyanin.</title>
        <authorList>
            <person name="Pei H."/>
            <person name="Jiang L."/>
        </authorList>
    </citation>
    <scope>NUCLEOTIDE SEQUENCE [LARGE SCALE GENOMIC DNA]</scope>
    <source>
        <strain evidence="1 2">FACHB-351</strain>
    </source>
</reference>
<gene>
    <name evidence="1" type="ORF">K4A83_00730</name>
</gene>
<protein>
    <recommendedName>
        <fullName evidence="3">MarR family transcriptional regulator</fullName>
    </recommendedName>
</protein>
<dbReference type="Proteomes" id="UP001526426">
    <property type="component" value="Unassembled WGS sequence"/>
</dbReference>
<proteinExistence type="predicted"/>
<evidence type="ECO:0008006" key="3">
    <source>
        <dbReference type="Google" id="ProtNLM"/>
    </source>
</evidence>
<dbReference type="RefSeq" id="WP_265262458.1">
    <property type="nucleotide sequence ID" value="NZ_JAIHOM010000002.1"/>
</dbReference>
<keyword evidence="2" id="KW-1185">Reference proteome</keyword>
<name>A0ABT3KZW6_9CYAN</name>
<accession>A0ABT3KZW6</accession>
<dbReference type="EMBL" id="JAIHOM010000002">
    <property type="protein sequence ID" value="MCW6034803.1"/>
    <property type="molecule type" value="Genomic_DNA"/>
</dbReference>
<evidence type="ECO:0000313" key="1">
    <source>
        <dbReference type="EMBL" id="MCW6034803.1"/>
    </source>
</evidence>